<dbReference type="EMBL" id="MVGC01000039">
    <property type="protein sequence ID" value="RJE25741.1"/>
    <property type="molecule type" value="Genomic_DNA"/>
</dbReference>
<organism evidence="2 3">
    <name type="scientific">Aspergillus sclerotialis</name>
    <dbReference type="NCBI Taxonomy" id="2070753"/>
    <lineage>
        <taxon>Eukaryota</taxon>
        <taxon>Fungi</taxon>
        <taxon>Dikarya</taxon>
        <taxon>Ascomycota</taxon>
        <taxon>Pezizomycotina</taxon>
        <taxon>Eurotiomycetes</taxon>
        <taxon>Eurotiomycetidae</taxon>
        <taxon>Eurotiales</taxon>
        <taxon>Aspergillaceae</taxon>
        <taxon>Aspergillus</taxon>
        <taxon>Aspergillus subgen. Polypaecilum</taxon>
    </lineage>
</organism>
<dbReference type="OrthoDB" id="1731983at2759"/>
<feature type="domain" description="PRISE-like Rossmann-fold" evidence="1">
    <location>
        <begin position="9"/>
        <end position="319"/>
    </location>
</feature>
<accession>A0A3A3A8Q2</accession>
<keyword evidence="3" id="KW-1185">Reference proteome</keyword>
<sequence>MPLPAAKVALVTGVNGISGHAIVEHLIRQPKSEWSRIVVTSRSPLKSTWLDPRVVYFSLDFLDPINKVIEAMKPYCSDVTHAYYTSYVHVDDFSKLKDLNIPLFENFLVGIDTVARNTLSRVCLQTGGKHYGIHLGPVSHAPCDEELTAPCTDETLNFYCRQEEFMFKLQEQRKWTHNIIRPNGIIGFTPGRNGMSEALTLSLYFLVCKETGEFPRFPGNQYFYNCVDDNSYAPSLADLSVWAATQEHTANEAFNHTNGDTFIWRHLFPRIGAYFGLEVPETTDFSSKGESGTMEHQFLLGDWAKDKLPAWQQICEKYGGNPEAFEWGTWKFFDWALGKAWPTISSISKARKFGWTRYDDTYETWIETFRSFENAGILPTRERLLQGN</sequence>
<protein>
    <recommendedName>
        <fullName evidence="1">PRISE-like Rossmann-fold domain-containing protein</fullName>
    </recommendedName>
</protein>
<dbReference type="SUPFAM" id="SSF51735">
    <property type="entry name" value="NAD(P)-binding Rossmann-fold domains"/>
    <property type="match status" value="1"/>
</dbReference>
<dbReference type="Pfam" id="PF22917">
    <property type="entry name" value="PRISE"/>
    <property type="match status" value="1"/>
</dbReference>
<dbReference type="InterPro" id="IPR036291">
    <property type="entry name" value="NAD(P)-bd_dom_sf"/>
</dbReference>
<comment type="caution">
    <text evidence="2">The sequence shown here is derived from an EMBL/GenBank/DDBJ whole genome shotgun (WGS) entry which is preliminary data.</text>
</comment>
<dbReference type="STRING" id="2070753.A0A3A3A8Q2"/>
<reference evidence="3" key="1">
    <citation type="submission" date="2017-02" db="EMBL/GenBank/DDBJ databases">
        <authorList>
            <person name="Tafer H."/>
            <person name="Lopandic K."/>
        </authorList>
    </citation>
    <scope>NUCLEOTIDE SEQUENCE [LARGE SCALE GENOMIC DNA]</scope>
    <source>
        <strain evidence="3">CBS 366.77</strain>
    </source>
</reference>
<dbReference type="AlphaFoldDB" id="A0A3A3A8Q2"/>
<dbReference type="InterPro" id="IPR055222">
    <property type="entry name" value="PRISE-like_Rossmann-fold"/>
</dbReference>
<evidence type="ECO:0000313" key="2">
    <source>
        <dbReference type="EMBL" id="RJE25741.1"/>
    </source>
</evidence>
<evidence type="ECO:0000259" key="1">
    <source>
        <dbReference type="Pfam" id="PF22917"/>
    </source>
</evidence>
<evidence type="ECO:0000313" key="3">
    <source>
        <dbReference type="Proteomes" id="UP000266188"/>
    </source>
</evidence>
<gene>
    <name evidence="2" type="ORF">PHISCL_01929</name>
</gene>
<name>A0A3A3A8Q2_9EURO</name>
<proteinExistence type="predicted"/>
<dbReference type="Proteomes" id="UP000266188">
    <property type="component" value="Unassembled WGS sequence"/>
</dbReference>
<dbReference type="PANTHER" id="PTHR32487">
    <property type="entry name" value="3-OXO-DELTA(4,5)-STEROID 5-BETA-REDUCTASE"/>
    <property type="match status" value="1"/>
</dbReference>
<dbReference type="PANTHER" id="PTHR32487:SF0">
    <property type="entry name" value="3-OXO-DELTA(4,5)-STEROID 5-BETA-REDUCTASE"/>
    <property type="match status" value="1"/>
</dbReference>
<dbReference type="CDD" id="cd08948">
    <property type="entry name" value="5beta-POR_like_SDR_a"/>
    <property type="match status" value="1"/>
</dbReference>
<dbReference type="Gene3D" id="3.40.50.720">
    <property type="entry name" value="NAD(P)-binding Rossmann-like Domain"/>
    <property type="match status" value="1"/>
</dbReference>